<dbReference type="GO" id="GO:0006228">
    <property type="term" value="P:UTP biosynthetic process"/>
    <property type="evidence" value="ECO:0007669"/>
    <property type="project" value="InterPro"/>
</dbReference>
<sequence>MGALCCCGSNIDFGDEEVQLRHFYLLRVIGKGAFGKVRIVQHKSSLSEYALKYISKAKCIELNAFRNILTERTILELIDHPLIVNLRYAFHDDENIFMVLDLMLGGDLRFHLNSLGTFNELQVRFYVAELILSLSHIHRQKIVHRDIKPDNILLDAKGHAHLSDFNVATQLTSQKPYRQNRAGSLVYMAPEILLNKKYAEDVDWWSLGVMTYELLFGKRPFEGKTNEDVRKSILKGSLEFPEDIHISPECKQVVKGLLTKQPKDRLGHGEQGVELLKSHSWFKGIDWHQLEYKKAQPPFIPSKDSPNYDAIHELEELLFTEEPLRPHSIKTKPNNMEEIDTKFVPYDYTNPNKRTNPQEILTQSTTESTATTTSIFKKLTLALLKPDICANAALPPKIKEAIVNQGLEIIKENNVLWTEEQAGKFYAEHKSKFFYHRLCGYMTSGPFQALILTAPNAIKEWRSLIGPTHPVRARVNQPNTLRALYGLTDTRNSFHGSDSDESARKEIEFFFPDFFKKE</sequence>
<feature type="binding site" evidence="7">
    <location>
        <position position="462"/>
    </location>
    <ligand>
        <name>ATP</name>
        <dbReference type="ChEBI" id="CHEBI:30616"/>
    </ligand>
</feature>
<dbReference type="InterPro" id="IPR017441">
    <property type="entry name" value="Protein_kinase_ATP_BS"/>
</dbReference>
<dbReference type="GO" id="GO:0004703">
    <property type="term" value="F:G protein-coupled receptor kinase activity"/>
    <property type="evidence" value="ECO:0007669"/>
    <property type="project" value="TreeGrafter"/>
</dbReference>
<dbReference type="PROSITE" id="PS50011">
    <property type="entry name" value="PROTEIN_KINASE_DOM"/>
    <property type="match status" value="1"/>
</dbReference>
<evidence type="ECO:0000259" key="11">
    <source>
        <dbReference type="PROSITE" id="PS51285"/>
    </source>
</evidence>
<feature type="active site" description="Pros-phosphohistidine intermediate" evidence="7">
    <location>
        <position position="495"/>
    </location>
</feature>
<evidence type="ECO:0000256" key="3">
    <source>
        <dbReference type="ARBA" id="ARBA00022679"/>
    </source>
</evidence>
<keyword evidence="3" id="KW-0808">Transferase</keyword>
<dbReference type="PANTHER" id="PTHR24355:SF30">
    <property type="entry name" value="SERINE_THREONINE-PROTEIN KINASE 32B ISOFORM X1"/>
    <property type="match status" value="1"/>
</dbReference>
<evidence type="ECO:0000259" key="10">
    <source>
        <dbReference type="PROSITE" id="PS50011"/>
    </source>
</evidence>
<feature type="binding site" evidence="7">
    <location>
        <position position="468"/>
    </location>
    <ligand>
        <name>ATP</name>
        <dbReference type="ChEBI" id="CHEBI:30616"/>
    </ligand>
</feature>
<dbReference type="InterPro" id="IPR034907">
    <property type="entry name" value="NDK-like_dom"/>
</dbReference>
<dbReference type="Proteomes" id="UP000717996">
    <property type="component" value="Unassembled WGS sequence"/>
</dbReference>
<dbReference type="GO" id="GO:0006183">
    <property type="term" value="P:GTP biosynthetic process"/>
    <property type="evidence" value="ECO:0007669"/>
    <property type="project" value="InterPro"/>
</dbReference>
<dbReference type="GO" id="GO:0006241">
    <property type="term" value="P:CTP biosynthetic process"/>
    <property type="evidence" value="ECO:0007669"/>
    <property type="project" value="InterPro"/>
</dbReference>
<comment type="caution">
    <text evidence="12">The sequence shown here is derived from an EMBL/GenBank/DDBJ whole genome shotgun (WGS) entry which is preliminary data.</text>
</comment>
<comment type="similarity">
    <text evidence="7 9">Belongs to the NDK family.</text>
</comment>
<evidence type="ECO:0000256" key="8">
    <source>
        <dbReference type="PROSITE-ProRule" id="PRU10141"/>
    </source>
</evidence>
<proteinExistence type="inferred from homology"/>
<dbReference type="Pfam" id="PF00069">
    <property type="entry name" value="Pkinase"/>
    <property type="match status" value="1"/>
</dbReference>
<dbReference type="Pfam" id="PF00334">
    <property type="entry name" value="NDK"/>
    <property type="match status" value="1"/>
</dbReference>
<dbReference type="PANTHER" id="PTHR24355">
    <property type="entry name" value="G PROTEIN-COUPLED RECEPTOR KINASE/RIBOSOMAL PROTEIN S6 KINASE"/>
    <property type="match status" value="1"/>
</dbReference>
<dbReference type="AlphaFoldDB" id="A0A9P6Y8X0"/>
<dbReference type="SMART" id="SM00562">
    <property type="entry name" value="NDK"/>
    <property type="match status" value="1"/>
</dbReference>
<evidence type="ECO:0000256" key="9">
    <source>
        <dbReference type="RuleBase" id="RU004011"/>
    </source>
</evidence>
<evidence type="ECO:0000256" key="2">
    <source>
        <dbReference type="ARBA" id="ARBA00022527"/>
    </source>
</evidence>
<protein>
    <recommendedName>
        <fullName evidence="1">Nucleoside diphosphate kinase</fullName>
    </recommendedName>
</protein>
<keyword evidence="5" id="KW-0418">Kinase</keyword>
<feature type="binding site" evidence="7">
    <location>
        <position position="385"/>
    </location>
    <ligand>
        <name>ATP</name>
        <dbReference type="ChEBI" id="CHEBI:30616"/>
    </ligand>
</feature>
<dbReference type="InterPro" id="IPR000961">
    <property type="entry name" value="AGC-kinase_C"/>
</dbReference>
<dbReference type="PROSITE" id="PS51374">
    <property type="entry name" value="NDPK_LIKE"/>
    <property type="match status" value="1"/>
</dbReference>
<dbReference type="GO" id="GO:0005524">
    <property type="term" value="F:ATP binding"/>
    <property type="evidence" value="ECO:0007669"/>
    <property type="project" value="UniProtKB-UniRule"/>
</dbReference>
<organism evidence="12 13">
    <name type="scientific">Rhizopus oryzae</name>
    <name type="common">Mucormycosis agent</name>
    <name type="synonym">Rhizopus arrhizus var. delemar</name>
    <dbReference type="NCBI Taxonomy" id="64495"/>
    <lineage>
        <taxon>Eukaryota</taxon>
        <taxon>Fungi</taxon>
        <taxon>Fungi incertae sedis</taxon>
        <taxon>Mucoromycota</taxon>
        <taxon>Mucoromycotina</taxon>
        <taxon>Mucoromycetes</taxon>
        <taxon>Mucorales</taxon>
        <taxon>Mucorineae</taxon>
        <taxon>Rhizopodaceae</taxon>
        <taxon>Rhizopus</taxon>
    </lineage>
</organism>
<dbReference type="GO" id="GO:0004550">
    <property type="term" value="F:nucleoside diphosphate kinase activity"/>
    <property type="evidence" value="ECO:0007669"/>
    <property type="project" value="InterPro"/>
</dbReference>
<feature type="domain" description="AGC-kinase C-terminal" evidence="11">
    <location>
        <begin position="283"/>
        <end position="358"/>
    </location>
</feature>
<evidence type="ECO:0000256" key="6">
    <source>
        <dbReference type="ARBA" id="ARBA00022840"/>
    </source>
</evidence>
<keyword evidence="2" id="KW-0723">Serine/threonine-protein kinase</keyword>
<name>A0A9P6Y8X0_RHIOR</name>
<feature type="binding site" evidence="7">
    <location>
        <position position="482"/>
    </location>
    <ligand>
        <name>ATP</name>
        <dbReference type="ChEBI" id="CHEBI:30616"/>
    </ligand>
</feature>
<keyword evidence="4 8" id="KW-0547">Nucleotide-binding</keyword>
<dbReference type="SUPFAM" id="SSF56112">
    <property type="entry name" value="Protein kinase-like (PK-like)"/>
    <property type="match status" value="1"/>
</dbReference>
<feature type="binding site" evidence="8">
    <location>
        <position position="52"/>
    </location>
    <ligand>
        <name>ATP</name>
        <dbReference type="ChEBI" id="CHEBI:30616"/>
    </ligand>
</feature>
<dbReference type="Gene3D" id="3.30.70.141">
    <property type="entry name" value="Nucleoside diphosphate kinase-like domain"/>
    <property type="match status" value="1"/>
</dbReference>
<dbReference type="FunFam" id="3.30.200.20:FF:000354">
    <property type="entry name" value="AGC/YANK protein kinase"/>
    <property type="match status" value="1"/>
</dbReference>
<gene>
    <name evidence="12" type="ORF">G6F51_007623</name>
</gene>
<dbReference type="PROSITE" id="PS00108">
    <property type="entry name" value="PROTEIN_KINASE_ST"/>
    <property type="match status" value="1"/>
</dbReference>
<evidence type="ECO:0000313" key="12">
    <source>
        <dbReference type="EMBL" id="KAG1541871.1"/>
    </source>
</evidence>
<accession>A0A9P6Y8X0</accession>
<dbReference type="InterPro" id="IPR008271">
    <property type="entry name" value="Ser/Thr_kinase_AS"/>
</dbReference>
<feature type="domain" description="Protein kinase" evidence="10">
    <location>
        <begin position="23"/>
        <end position="282"/>
    </location>
</feature>
<evidence type="ECO:0000256" key="7">
    <source>
        <dbReference type="PROSITE-ProRule" id="PRU00706"/>
    </source>
</evidence>
<dbReference type="OrthoDB" id="354826at2759"/>
<evidence type="ECO:0000256" key="1">
    <source>
        <dbReference type="ARBA" id="ARBA00017632"/>
    </source>
</evidence>
<dbReference type="GO" id="GO:0009966">
    <property type="term" value="P:regulation of signal transduction"/>
    <property type="evidence" value="ECO:0007669"/>
    <property type="project" value="TreeGrafter"/>
</dbReference>
<dbReference type="GO" id="GO:0001664">
    <property type="term" value="F:G protein-coupled receptor binding"/>
    <property type="evidence" value="ECO:0007669"/>
    <property type="project" value="TreeGrafter"/>
</dbReference>
<feature type="binding site" evidence="7">
    <location>
        <position position="492"/>
    </location>
    <ligand>
        <name>ATP</name>
        <dbReference type="ChEBI" id="CHEBI:30616"/>
    </ligand>
</feature>
<dbReference type="Gene3D" id="3.30.200.20">
    <property type="entry name" value="Phosphorylase Kinase, domain 1"/>
    <property type="match status" value="1"/>
</dbReference>
<dbReference type="InterPro" id="IPR001564">
    <property type="entry name" value="Nucleoside_diP_kinase"/>
</dbReference>
<dbReference type="SUPFAM" id="SSF54919">
    <property type="entry name" value="Nucleoside diphosphate kinase, NDK"/>
    <property type="match status" value="1"/>
</dbReference>
<dbReference type="InterPro" id="IPR011009">
    <property type="entry name" value="Kinase-like_dom_sf"/>
</dbReference>
<dbReference type="Gene3D" id="1.10.510.10">
    <property type="entry name" value="Transferase(Phosphotransferase) domain 1"/>
    <property type="match status" value="1"/>
</dbReference>
<dbReference type="PROSITE" id="PS00107">
    <property type="entry name" value="PROTEIN_KINASE_ATP"/>
    <property type="match status" value="1"/>
</dbReference>
<dbReference type="FunFam" id="1.10.510.10:FF:000210">
    <property type="entry name" value="Non-specific serine/threonine protein kinase"/>
    <property type="match status" value="1"/>
</dbReference>
<dbReference type="EMBL" id="JAANIT010001160">
    <property type="protein sequence ID" value="KAG1541871.1"/>
    <property type="molecule type" value="Genomic_DNA"/>
</dbReference>
<reference evidence="12" key="1">
    <citation type="journal article" date="2020" name="Microb. Genom.">
        <title>Genetic diversity of clinical and environmental Mucorales isolates obtained from an investigation of mucormycosis cases among solid organ transplant recipients.</title>
        <authorList>
            <person name="Nguyen M.H."/>
            <person name="Kaul D."/>
            <person name="Muto C."/>
            <person name="Cheng S.J."/>
            <person name="Richter R.A."/>
            <person name="Bruno V.M."/>
            <person name="Liu G."/>
            <person name="Beyhan S."/>
            <person name="Sundermann A.J."/>
            <person name="Mounaud S."/>
            <person name="Pasculle A.W."/>
            <person name="Nierman W.C."/>
            <person name="Driscoll E."/>
            <person name="Cumbie R."/>
            <person name="Clancy C.J."/>
            <person name="Dupont C.L."/>
        </authorList>
    </citation>
    <scope>NUCLEOTIDE SEQUENCE</scope>
    <source>
        <strain evidence="12">GL16</strain>
    </source>
</reference>
<evidence type="ECO:0000256" key="5">
    <source>
        <dbReference type="ARBA" id="ARBA00022777"/>
    </source>
</evidence>
<keyword evidence="6 8" id="KW-0067">ATP-binding</keyword>
<feature type="binding site" evidence="7">
    <location>
        <position position="434"/>
    </location>
    <ligand>
        <name>ATP</name>
        <dbReference type="ChEBI" id="CHEBI:30616"/>
    </ligand>
</feature>
<dbReference type="InterPro" id="IPR036850">
    <property type="entry name" value="NDK-like_dom_sf"/>
</dbReference>
<dbReference type="SMART" id="SM00220">
    <property type="entry name" value="S_TKc"/>
    <property type="match status" value="1"/>
</dbReference>
<dbReference type="PROSITE" id="PS51285">
    <property type="entry name" value="AGC_KINASE_CTER"/>
    <property type="match status" value="1"/>
</dbReference>
<evidence type="ECO:0000313" key="13">
    <source>
        <dbReference type="Proteomes" id="UP000717996"/>
    </source>
</evidence>
<dbReference type="GO" id="GO:0007186">
    <property type="term" value="P:G protein-coupled receptor signaling pathway"/>
    <property type="evidence" value="ECO:0007669"/>
    <property type="project" value="TreeGrafter"/>
</dbReference>
<dbReference type="PRINTS" id="PR01243">
    <property type="entry name" value="NUCDPKINASE"/>
</dbReference>
<evidence type="ECO:0000256" key="4">
    <source>
        <dbReference type="ARBA" id="ARBA00022741"/>
    </source>
</evidence>
<dbReference type="InterPro" id="IPR000719">
    <property type="entry name" value="Prot_kinase_dom"/>
</dbReference>